<dbReference type="InParanoid" id="B4D1R8"/>
<organism evidence="1 2">
    <name type="scientific">Chthoniobacter flavus Ellin428</name>
    <dbReference type="NCBI Taxonomy" id="497964"/>
    <lineage>
        <taxon>Bacteria</taxon>
        <taxon>Pseudomonadati</taxon>
        <taxon>Verrucomicrobiota</taxon>
        <taxon>Spartobacteria</taxon>
        <taxon>Chthoniobacterales</taxon>
        <taxon>Chthoniobacteraceae</taxon>
        <taxon>Chthoniobacter</taxon>
    </lineage>
</organism>
<evidence type="ECO:0000313" key="2">
    <source>
        <dbReference type="Proteomes" id="UP000005824"/>
    </source>
</evidence>
<accession>B4D1R8</accession>
<protein>
    <submittedName>
        <fullName evidence="1">Uncharacterized protein</fullName>
    </submittedName>
</protein>
<gene>
    <name evidence="1" type="ORF">CfE428DRAFT_2856</name>
</gene>
<keyword evidence="2" id="KW-1185">Reference proteome</keyword>
<proteinExistence type="predicted"/>
<dbReference type="EMBL" id="ABVL01000007">
    <property type="protein sequence ID" value="EDY19680.1"/>
    <property type="molecule type" value="Genomic_DNA"/>
</dbReference>
<reference evidence="1 2" key="1">
    <citation type="journal article" date="2011" name="J. Bacteriol.">
        <title>Genome sequence of Chthoniobacter flavus Ellin428, an aerobic heterotrophic soil bacterium.</title>
        <authorList>
            <person name="Kant R."/>
            <person name="van Passel M.W."/>
            <person name="Palva A."/>
            <person name="Lucas S."/>
            <person name="Lapidus A."/>
            <person name="Glavina Del Rio T."/>
            <person name="Dalin E."/>
            <person name="Tice H."/>
            <person name="Bruce D."/>
            <person name="Goodwin L."/>
            <person name="Pitluck S."/>
            <person name="Larimer F.W."/>
            <person name="Land M.L."/>
            <person name="Hauser L."/>
            <person name="Sangwan P."/>
            <person name="de Vos W.M."/>
            <person name="Janssen P.H."/>
            <person name="Smidt H."/>
        </authorList>
    </citation>
    <scope>NUCLEOTIDE SEQUENCE [LARGE SCALE GENOMIC DNA]</scope>
    <source>
        <strain evidence="1 2">Ellin428</strain>
    </source>
</reference>
<dbReference type="Proteomes" id="UP000005824">
    <property type="component" value="Unassembled WGS sequence"/>
</dbReference>
<dbReference type="STRING" id="497964.CfE428DRAFT_2856"/>
<evidence type="ECO:0000313" key="1">
    <source>
        <dbReference type="EMBL" id="EDY19680.1"/>
    </source>
</evidence>
<comment type="caution">
    <text evidence="1">The sequence shown here is derived from an EMBL/GenBank/DDBJ whole genome shotgun (WGS) entry which is preliminary data.</text>
</comment>
<sequence length="65" mass="7299">MLFQEREKLLPFTGGARGHFFEEQTTRGVEDHGLIREPPVHVDRAADALEFILHARREADTGIGG</sequence>
<dbReference type="AlphaFoldDB" id="B4D1R8"/>
<name>B4D1R8_9BACT</name>